<dbReference type="Gene3D" id="1.10.418.50">
    <property type="entry name" value="Microtubule-binding protein MIP-T3"/>
    <property type="match status" value="1"/>
</dbReference>
<dbReference type="InParanoid" id="C5L0X4"/>
<accession>C5L0X4</accession>
<proteinExistence type="inferred from homology"/>
<dbReference type="PANTHER" id="PTHR31363">
    <property type="entry name" value="TRAF3-INTERACTING PROTEIN 1"/>
    <property type="match status" value="1"/>
</dbReference>
<evidence type="ECO:0000256" key="4">
    <source>
        <dbReference type="ARBA" id="ARBA00022794"/>
    </source>
</evidence>
<dbReference type="GeneID" id="9052540"/>
<evidence type="ECO:0000256" key="8">
    <source>
        <dbReference type="ARBA" id="ARBA00043971"/>
    </source>
</evidence>
<reference evidence="11 12" key="1">
    <citation type="submission" date="2008-07" db="EMBL/GenBank/DDBJ databases">
        <authorList>
            <person name="El-Sayed N."/>
            <person name="Caler E."/>
            <person name="Inman J."/>
            <person name="Amedeo P."/>
            <person name="Hass B."/>
            <person name="Wortman J."/>
        </authorList>
    </citation>
    <scope>NUCLEOTIDE SEQUENCE [LARGE SCALE GENOMIC DNA]</scope>
    <source>
        <strain evidence="12">ATCC 50983 / TXsc</strain>
    </source>
</reference>
<dbReference type="GO" id="GO:0005930">
    <property type="term" value="C:axoneme"/>
    <property type="evidence" value="ECO:0007669"/>
    <property type="project" value="UniProtKB-SubCell"/>
</dbReference>
<dbReference type="EMBL" id="GG678140">
    <property type="protein sequence ID" value="EER09616.1"/>
    <property type="molecule type" value="Genomic_DNA"/>
</dbReference>
<keyword evidence="4" id="KW-0970">Cilium biogenesis/degradation</keyword>
<comment type="subcellular location">
    <subcellularLocation>
        <location evidence="2">Cytoplasm</location>
        <location evidence="2">Cytoskeleton</location>
        <location evidence="2">Cilium axoneme</location>
    </subcellularLocation>
    <subcellularLocation>
        <location evidence="1">Cytoplasm</location>
        <location evidence="1">Cytoskeleton</location>
        <location evidence="1">Cilium basal body</location>
    </subcellularLocation>
</comment>
<dbReference type="OrthoDB" id="10258914at2759"/>
<dbReference type="GO" id="GO:0042073">
    <property type="term" value="P:intraciliary transport"/>
    <property type="evidence" value="ECO:0007669"/>
    <property type="project" value="TreeGrafter"/>
</dbReference>
<dbReference type="Proteomes" id="UP000007800">
    <property type="component" value="Unassembled WGS sequence"/>
</dbReference>
<dbReference type="InterPro" id="IPR018799">
    <property type="entry name" value="TRAF3IP1"/>
</dbReference>
<organism evidence="12">
    <name type="scientific">Perkinsus marinus (strain ATCC 50983 / TXsc)</name>
    <dbReference type="NCBI Taxonomy" id="423536"/>
    <lineage>
        <taxon>Eukaryota</taxon>
        <taxon>Sar</taxon>
        <taxon>Alveolata</taxon>
        <taxon>Perkinsozoa</taxon>
        <taxon>Perkinsea</taxon>
        <taxon>Perkinsida</taxon>
        <taxon>Perkinsidae</taxon>
        <taxon>Perkinsus</taxon>
    </lineage>
</organism>
<evidence type="ECO:0000313" key="12">
    <source>
        <dbReference type="Proteomes" id="UP000007800"/>
    </source>
</evidence>
<dbReference type="PANTHER" id="PTHR31363:SF0">
    <property type="entry name" value="TRAF3-INTERACTING PROTEIN 1"/>
    <property type="match status" value="1"/>
</dbReference>
<keyword evidence="7" id="KW-0966">Cell projection</keyword>
<evidence type="ECO:0000259" key="10">
    <source>
        <dbReference type="Pfam" id="PF10243"/>
    </source>
</evidence>
<keyword evidence="3" id="KW-0963">Cytoplasm</keyword>
<dbReference type="InterPro" id="IPR040468">
    <property type="entry name" value="TRAF3IP1_N"/>
</dbReference>
<keyword evidence="5" id="KW-0175">Coiled coil</keyword>
<dbReference type="GO" id="GO:0060271">
    <property type="term" value="P:cilium assembly"/>
    <property type="evidence" value="ECO:0007669"/>
    <property type="project" value="TreeGrafter"/>
</dbReference>
<sequence>MSDQATPQWIVNTQHSLGTLIKRPKMADKYLAKPPFRFLHDIFIEVQNVTGFGQGLFNEDELDHKTITTKQQKVEFLSKWISCVAHALDLSAEAIDVNPSKIVHEAATKAASRSSMAVDKVKAGGILTLSAKSGARSSVVLQGDIEVERKSGMVKDRTDMENVTEPDAQQRETDNEESEQREAAIKERREEEAAMRRRVEQETEKLKQEQEEARHRAEAEREAIEARQRSDRVREEQAELRRGTDRREKSKQEAFHEKLTDQSDSNLAVSENEEALRLETMMTTIQERPRTASRRPPQIKTSAPEREVTAEPEGAKLPPPTVIRDGEVDADDDWKRRR</sequence>
<evidence type="ECO:0000256" key="3">
    <source>
        <dbReference type="ARBA" id="ARBA00022490"/>
    </source>
</evidence>
<evidence type="ECO:0000256" key="6">
    <source>
        <dbReference type="ARBA" id="ARBA00023212"/>
    </source>
</evidence>
<keyword evidence="6" id="KW-0206">Cytoskeleton</keyword>
<name>C5L0X4_PERM5</name>
<dbReference type="Pfam" id="PF10243">
    <property type="entry name" value="MIP-T3"/>
    <property type="match status" value="1"/>
</dbReference>
<gene>
    <name evidence="11" type="ORF">Pmar_PMAR008755</name>
</gene>
<feature type="compositionally biased region" description="Basic and acidic residues" evidence="9">
    <location>
        <begin position="168"/>
        <end position="261"/>
    </location>
</feature>
<dbReference type="RefSeq" id="XP_002777821.1">
    <property type="nucleotide sequence ID" value="XM_002777775.1"/>
</dbReference>
<dbReference type="InterPro" id="IPR042576">
    <property type="entry name" value="TRAF3IP1_N_sf"/>
</dbReference>
<dbReference type="GO" id="GO:0070507">
    <property type="term" value="P:regulation of microtubule cytoskeleton organization"/>
    <property type="evidence" value="ECO:0007669"/>
    <property type="project" value="TreeGrafter"/>
</dbReference>
<dbReference type="GO" id="GO:0036064">
    <property type="term" value="C:ciliary basal body"/>
    <property type="evidence" value="ECO:0007669"/>
    <property type="project" value="TreeGrafter"/>
</dbReference>
<evidence type="ECO:0000256" key="5">
    <source>
        <dbReference type="ARBA" id="ARBA00023054"/>
    </source>
</evidence>
<dbReference type="AlphaFoldDB" id="C5L0X4"/>
<evidence type="ECO:0000256" key="9">
    <source>
        <dbReference type="SAM" id="MobiDB-lite"/>
    </source>
</evidence>
<protein>
    <recommendedName>
        <fullName evidence="10">TRAF3-interacting protein 1 N-terminal domain-containing protein</fullName>
    </recommendedName>
</protein>
<comment type="similarity">
    <text evidence="8">Belongs to the TRAF3IP1 family.</text>
</comment>
<feature type="region of interest" description="Disordered" evidence="9">
    <location>
        <begin position="151"/>
        <end position="269"/>
    </location>
</feature>
<evidence type="ECO:0000256" key="7">
    <source>
        <dbReference type="ARBA" id="ARBA00023273"/>
    </source>
</evidence>
<dbReference type="GO" id="GO:0008017">
    <property type="term" value="F:microtubule binding"/>
    <property type="evidence" value="ECO:0007669"/>
    <property type="project" value="InterPro"/>
</dbReference>
<feature type="compositionally biased region" description="Basic and acidic residues" evidence="9">
    <location>
        <begin position="151"/>
        <end position="160"/>
    </location>
</feature>
<dbReference type="GO" id="GO:0030992">
    <property type="term" value="C:intraciliary transport particle B"/>
    <property type="evidence" value="ECO:0007669"/>
    <property type="project" value="TreeGrafter"/>
</dbReference>
<evidence type="ECO:0000313" key="11">
    <source>
        <dbReference type="EMBL" id="EER09616.1"/>
    </source>
</evidence>
<feature type="domain" description="TRAF3-interacting protein 1 N-terminal" evidence="10">
    <location>
        <begin position="12"/>
        <end position="104"/>
    </location>
</feature>
<keyword evidence="12" id="KW-1185">Reference proteome</keyword>
<feature type="region of interest" description="Disordered" evidence="9">
    <location>
        <begin position="284"/>
        <end position="338"/>
    </location>
</feature>
<evidence type="ECO:0000256" key="2">
    <source>
        <dbReference type="ARBA" id="ARBA00004430"/>
    </source>
</evidence>
<evidence type="ECO:0000256" key="1">
    <source>
        <dbReference type="ARBA" id="ARBA00004120"/>
    </source>
</evidence>
<dbReference type="OMA" id="LSKWISC"/>